<evidence type="ECO:0000256" key="2">
    <source>
        <dbReference type="ARBA" id="ARBA00022643"/>
    </source>
</evidence>
<accession>A0ABW0JP40</accession>
<evidence type="ECO:0000313" key="4">
    <source>
        <dbReference type="EMBL" id="MFC5437828.1"/>
    </source>
</evidence>
<keyword evidence="5" id="KW-1185">Reference proteome</keyword>
<comment type="caution">
    <text evidence="4">The sequence shown here is derived from an EMBL/GenBank/DDBJ whole genome shotgun (WGS) entry which is preliminary data.</text>
</comment>
<gene>
    <name evidence="4" type="ORF">ACFPME_14795</name>
</gene>
<organism evidence="4 5">
    <name type="scientific">Rhodanobacter umsongensis</name>
    <dbReference type="NCBI Taxonomy" id="633153"/>
    <lineage>
        <taxon>Bacteria</taxon>
        <taxon>Pseudomonadati</taxon>
        <taxon>Pseudomonadota</taxon>
        <taxon>Gammaproteobacteria</taxon>
        <taxon>Lysobacterales</taxon>
        <taxon>Rhodanobacteraceae</taxon>
        <taxon>Rhodanobacter</taxon>
    </lineage>
</organism>
<dbReference type="InterPro" id="IPR029039">
    <property type="entry name" value="Flavoprotein-like_sf"/>
</dbReference>
<dbReference type="InterPro" id="IPR008254">
    <property type="entry name" value="Flavodoxin/NO_synth"/>
</dbReference>
<dbReference type="Pfam" id="PF12682">
    <property type="entry name" value="Flavodoxin_4"/>
    <property type="match status" value="1"/>
</dbReference>
<evidence type="ECO:0000259" key="3">
    <source>
        <dbReference type="Pfam" id="PF12682"/>
    </source>
</evidence>
<feature type="domain" description="Flavodoxin-like" evidence="3">
    <location>
        <begin position="8"/>
        <end position="126"/>
    </location>
</feature>
<keyword evidence="2" id="KW-0288">FMN</keyword>
<dbReference type="EMBL" id="JBHSMK010000009">
    <property type="protein sequence ID" value="MFC5437828.1"/>
    <property type="molecule type" value="Genomic_DNA"/>
</dbReference>
<reference evidence="5" key="1">
    <citation type="journal article" date="2019" name="Int. J. Syst. Evol. Microbiol.">
        <title>The Global Catalogue of Microorganisms (GCM) 10K type strain sequencing project: providing services to taxonomists for standard genome sequencing and annotation.</title>
        <authorList>
            <consortium name="The Broad Institute Genomics Platform"/>
            <consortium name="The Broad Institute Genome Sequencing Center for Infectious Disease"/>
            <person name="Wu L."/>
            <person name="Ma J."/>
        </authorList>
    </citation>
    <scope>NUCLEOTIDE SEQUENCE [LARGE SCALE GENOMIC DNA]</scope>
    <source>
        <strain evidence="5">JCM 17130</strain>
    </source>
</reference>
<protein>
    <submittedName>
        <fullName evidence="4">Flavodoxin family protein</fullName>
    </submittedName>
</protein>
<dbReference type="SUPFAM" id="SSF52218">
    <property type="entry name" value="Flavoproteins"/>
    <property type="match status" value="1"/>
</dbReference>
<dbReference type="PANTHER" id="PTHR39201">
    <property type="entry name" value="EXPORTED PROTEIN-RELATED"/>
    <property type="match status" value="1"/>
</dbReference>
<dbReference type="Gene3D" id="3.40.50.360">
    <property type="match status" value="1"/>
</dbReference>
<evidence type="ECO:0000313" key="5">
    <source>
        <dbReference type="Proteomes" id="UP001596013"/>
    </source>
</evidence>
<dbReference type="RefSeq" id="WP_377306422.1">
    <property type="nucleotide sequence ID" value="NZ_JBHSMK010000009.1"/>
</dbReference>
<keyword evidence="1" id="KW-0285">Flavoprotein</keyword>
<dbReference type="PANTHER" id="PTHR39201:SF1">
    <property type="entry name" value="FLAVODOXIN-LIKE DOMAIN-CONTAINING PROTEIN"/>
    <property type="match status" value="1"/>
</dbReference>
<proteinExistence type="predicted"/>
<evidence type="ECO:0000256" key="1">
    <source>
        <dbReference type="ARBA" id="ARBA00022630"/>
    </source>
</evidence>
<dbReference type="Proteomes" id="UP001596013">
    <property type="component" value="Unassembled WGS sequence"/>
</dbReference>
<name>A0ABW0JP40_9GAMM</name>
<sequence length="170" mass="18279">MKPASPTLVAYYSRTGKTARVGHALASRLGADELVIEETRGRGRISVWRAMLDRMLGTLPPIGPVTVALEDYASVLLGTPVWAGGAASPIRRFLRDYGARLRQVSFFCTMDGSGAQNTFADMQKRLGKAPQATFAFDAKAMDSEHYPGTLDALVATAQRSTQDPAGMVQS</sequence>